<dbReference type="EMBL" id="BMEV01000014">
    <property type="protein sequence ID" value="GGH73273.1"/>
    <property type="molecule type" value="Genomic_DNA"/>
</dbReference>
<keyword evidence="1" id="KW-0472">Membrane</keyword>
<dbReference type="AlphaFoldDB" id="A0A8J3EJP8"/>
<evidence type="ECO:0000313" key="3">
    <source>
        <dbReference type="Proteomes" id="UP000602050"/>
    </source>
</evidence>
<reference evidence="2" key="1">
    <citation type="journal article" date="2014" name="Int. J. Syst. Evol. Microbiol.">
        <title>Complete genome sequence of Corynebacterium casei LMG S-19264T (=DSM 44701T), isolated from a smear-ripened cheese.</title>
        <authorList>
            <consortium name="US DOE Joint Genome Institute (JGI-PGF)"/>
            <person name="Walter F."/>
            <person name="Albersmeier A."/>
            <person name="Kalinowski J."/>
            <person name="Ruckert C."/>
        </authorList>
    </citation>
    <scope>NUCLEOTIDE SEQUENCE</scope>
    <source>
        <strain evidence="2">CGMCC 1.12360</strain>
    </source>
</reference>
<keyword evidence="1" id="KW-1133">Transmembrane helix</keyword>
<proteinExistence type="predicted"/>
<dbReference type="Pfam" id="PF14147">
    <property type="entry name" value="Spore_YhaL"/>
    <property type="match status" value="1"/>
</dbReference>
<protein>
    <recommendedName>
        <fullName evidence="4">SigE-dependent sporulation protein</fullName>
    </recommendedName>
</protein>
<feature type="transmembrane region" description="Helical" evidence="1">
    <location>
        <begin position="6"/>
        <end position="22"/>
    </location>
</feature>
<keyword evidence="1" id="KW-0812">Transmembrane</keyword>
<evidence type="ECO:0000313" key="2">
    <source>
        <dbReference type="EMBL" id="GGH73273.1"/>
    </source>
</evidence>
<name>A0A8J3EJP8_9BACI</name>
<organism evidence="2 3">
    <name type="scientific">Compostibacillus humi</name>
    <dbReference type="NCBI Taxonomy" id="1245525"/>
    <lineage>
        <taxon>Bacteria</taxon>
        <taxon>Bacillati</taxon>
        <taxon>Bacillota</taxon>
        <taxon>Bacilli</taxon>
        <taxon>Bacillales</taxon>
        <taxon>Bacillaceae</taxon>
        <taxon>Compostibacillus</taxon>
    </lineage>
</organism>
<accession>A0A8J3EJP8</accession>
<evidence type="ECO:0008006" key="4">
    <source>
        <dbReference type="Google" id="ProtNLM"/>
    </source>
</evidence>
<dbReference type="InterPro" id="IPR025428">
    <property type="entry name" value="Spore_YhaL"/>
</dbReference>
<comment type="caution">
    <text evidence="2">The sequence shown here is derived from an EMBL/GenBank/DDBJ whole genome shotgun (WGS) entry which is preliminary data.</text>
</comment>
<reference evidence="2" key="2">
    <citation type="submission" date="2020-09" db="EMBL/GenBank/DDBJ databases">
        <authorList>
            <person name="Sun Q."/>
            <person name="Zhou Y."/>
        </authorList>
    </citation>
    <scope>NUCLEOTIDE SEQUENCE</scope>
    <source>
        <strain evidence="2">CGMCC 1.12360</strain>
    </source>
</reference>
<gene>
    <name evidence="2" type="ORF">GCM10010978_11000</name>
</gene>
<dbReference type="Proteomes" id="UP000602050">
    <property type="component" value="Unassembled WGS sequence"/>
</dbReference>
<evidence type="ECO:0000256" key="1">
    <source>
        <dbReference type="SAM" id="Phobius"/>
    </source>
</evidence>
<sequence>MDMPFWVVIVIVLIFFSGYMAFRAMQAERKLEQEFIEKEGMVYIQRMQEEREKREKRKRESE</sequence>
<keyword evidence="3" id="KW-1185">Reference proteome</keyword>